<gene>
    <name evidence="1" type="ORF">GH723_13695</name>
</gene>
<accession>A0A5Q2RJR9</accession>
<organism evidence="1 2">
    <name type="scientific">Actinomarinicola tropica</name>
    <dbReference type="NCBI Taxonomy" id="2789776"/>
    <lineage>
        <taxon>Bacteria</taxon>
        <taxon>Bacillati</taxon>
        <taxon>Actinomycetota</taxon>
        <taxon>Acidimicrobiia</taxon>
        <taxon>Acidimicrobiales</taxon>
        <taxon>Iamiaceae</taxon>
        <taxon>Actinomarinicola</taxon>
    </lineage>
</organism>
<sequence>MSSPEWELTGDTVAKLHEELAEVDEDTRADFAAFSRFIRSELAEFKIDPAADEWATYHGLAFMSLIVRLARNNYENDAIDHATAGAVTAIARGVAMALAEHAPRLDQRP</sequence>
<protein>
    <submittedName>
        <fullName evidence="1">Uncharacterized protein</fullName>
    </submittedName>
</protein>
<dbReference type="Proteomes" id="UP000334019">
    <property type="component" value="Chromosome"/>
</dbReference>
<reference evidence="1 2" key="1">
    <citation type="submission" date="2019-11" db="EMBL/GenBank/DDBJ databases">
        <authorList>
            <person name="He Y."/>
        </authorList>
    </citation>
    <scope>NUCLEOTIDE SEQUENCE [LARGE SCALE GENOMIC DNA]</scope>
    <source>
        <strain evidence="1 2">SCSIO 58843</strain>
    </source>
</reference>
<evidence type="ECO:0000313" key="1">
    <source>
        <dbReference type="EMBL" id="QGG96063.1"/>
    </source>
</evidence>
<dbReference type="AlphaFoldDB" id="A0A5Q2RJR9"/>
<keyword evidence="2" id="KW-1185">Reference proteome</keyword>
<dbReference type="KEGG" id="atq:GH723_13695"/>
<name>A0A5Q2RJR9_9ACTN</name>
<proteinExistence type="predicted"/>
<evidence type="ECO:0000313" key="2">
    <source>
        <dbReference type="Proteomes" id="UP000334019"/>
    </source>
</evidence>
<dbReference type="RefSeq" id="WP_153760169.1">
    <property type="nucleotide sequence ID" value="NZ_CP045851.1"/>
</dbReference>
<dbReference type="EMBL" id="CP045851">
    <property type="protein sequence ID" value="QGG96063.1"/>
    <property type="molecule type" value="Genomic_DNA"/>
</dbReference>